<evidence type="ECO:0000259" key="2">
    <source>
        <dbReference type="Pfam" id="PF01243"/>
    </source>
</evidence>
<dbReference type="PANTHER" id="PTHR35176:SF4">
    <property type="entry name" value="PYRIDOXAMINE 5'-PHOSPHATE OXIDASE-RELATED FMN-BINDING"/>
    <property type="match status" value="1"/>
</dbReference>
<dbReference type="Proteomes" id="UP000318578">
    <property type="component" value="Unassembled WGS sequence"/>
</dbReference>
<sequence length="165" mass="18551">METRLDTRYSADDATAIPWAQARKVLTEAEVSWLTTIRPDGRPHVTTLLAVWLDDSAYFCTGAEERKGRNLAENPHVALTTGCNRLHEGLDVVLEGDAVRVRDTAKLRRIAEAYEAKYGSEWRFTVSDDGAFLNTYGDEALVYEIAPVTAFGFGKGLYSQTRWRF</sequence>
<evidence type="ECO:0000313" key="3">
    <source>
        <dbReference type="EMBL" id="TVT23678.1"/>
    </source>
</evidence>
<dbReference type="InterPro" id="IPR012349">
    <property type="entry name" value="Split_barrel_FMN-bd"/>
</dbReference>
<dbReference type="Pfam" id="PF01243">
    <property type="entry name" value="PNPOx_N"/>
    <property type="match status" value="1"/>
</dbReference>
<evidence type="ECO:0000313" key="4">
    <source>
        <dbReference type="Proteomes" id="UP000318578"/>
    </source>
</evidence>
<dbReference type="GO" id="GO:0016627">
    <property type="term" value="F:oxidoreductase activity, acting on the CH-CH group of donors"/>
    <property type="evidence" value="ECO:0007669"/>
    <property type="project" value="TreeGrafter"/>
</dbReference>
<dbReference type="Gene3D" id="2.30.110.10">
    <property type="entry name" value="Electron Transport, Fmn-binding Protein, Chain A"/>
    <property type="match status" value="1"/>
</dbReference>
<dbReference type="EMBL" id="VJZA01000010">
    <property type="protein sequence ID" value="TVT23678.1"/>
    <property type="molecule type" value="Genomic_DNA"/>
</dbReference>
<dbReference type="OrthoDB" id="157302at2"/>
<dbReference type="PANTHER" id="PTHR35176">
    <property type="entry name" value="HEME OXYGENASE HI_0854-RELATED"/>
    <property type="match status" value="1"/>
</dbReference>
<dbReference type="GO" id="GO:0005829">
    <property type="term" value="C:cytosol"/>
    <property type="evidence" value="ECO:0007669"/>
    <property type="project" value="TreeGrafter"/>
</dbReference>
<keyword evidence="1" id="KW-0560">Oxidoreductase</keyword>
<proteinExistence type="predicted"/>
<protein>
    <submittedName>
        <fullName evidence="3">Pyridoxamine 5'-phosphate oxidase family protein</fullName>
    </submittedName>
</protein>
<evidence type="ECO:0000256" key="1">
    <source>
        <dbReference type="ARBA" id="ARBA00023002"/>
    </source>
</evidence>
<reference evidence="3 4" key="1">
    <citation type="submission" date="2019-07" db="EMBL/GenBank/DDBJ databases">
        <title>New species of Amycolatopsis and Streptomyces.</title>
        <authorList>
            <person name="Duangmal K."/>
            <person name="Teo W.F.A."/>
            <person name="Lipun K."/>
        </authorList>
    </citation>
    <scope>NUCLEOTIDE SEQUENCE [LARGE SCALE GENOMIC DNA]</scope>
    <source>
        <strain evidence="3 4">JCM 30562</strain>
    </source>
</reference>
<dbReference type="GO" id="GO:0070967">
    <property type="term" value="F:coenzyme F420 binding"/>
    <property type="evidence" value="ECO:0007669"/>
    <property type="project" value="TreeGrafter"/>
</dbReference>
<dbReference type="SUPFAM" id="SSF50475">
    <property type="entry name" value="FMN-binding split barrel"/>
    <property type="match status" value="1"/>
</dbReference>
<keyword evidence="4" id="KW-1185">Reference proteome</keyword>
<organism evidence="3 4">
    <name type="scientific">Amycolatopsis acidiphila</name>
    <dbReference type="NCBI Taxonomy" id="715473"/>
    <lineage>
        <taxon>Bacteria</taxon>
        <taxon>Bacillati</taxon>
        <taxon>Actinomycetota</taxon>
        <taxon>Actinomycetes</taxon>
        <taxon>Pseudonocardiales</taxon>
        <taxon>Pseudonocardiaceae</taxon>
        <taxon>Amycolatopsis</taxon>
    </lineage>
</organism>
<gene>
    <name evidence="3" type="ORF">FNH06_09260</name>
</gene>
<comment type="caution">
    <text evidence="3">The sequence shown here is derived from an EMBL/GenBank/DDBJ whole genome shotgun (WGS) entry which is preliminary data.</text>
</comment>
<feature type="domain" description="Pyridoxamine 5'-phosphate oxidase N-terminal" evidence="2">
    <location>
        <begin position="20"/>
        <end position="122"/>
    </location>
</feature>
<name>A0A558AHD8_9PSEU</name>
<dbReference type="InterPro" id="IPR052019">
    <property type="entry name" value="F420H2_bilvrd_red/Heme_oxyg"/>
</dbReference>
<dbReference type="AlphaFoldDB" id="A0A558AHD8"/>
<accession>A0A558AHD8</accession>
<dbReference type="RefSeq" id="WP_144636592.1">
    <property type="nucleotide sequence ID" value="NZ_BNAX01000009.1"/>
</dbReference>
<dbReference type="InterPro" id="IPR011576">
    <property type="entry name" value="Pyridox_Oxase_N"/>
</dbReference>